<evidence type="ECO:0000259" key="6">
    <source>
        <dbReference type="Pfam" id="PF01386"/>
    </source>
</evidence>
<dbReference type="Pfam" id="PF01386">
    <property type="entry name" value="Ribosomal_L25p"/>
    <property type="match status" value="1"/>
</dbReference>
<evidence type="ECO:0000259" key="7">
    <source>
        <dbReference type="Pfam" id="PF14693"/>
    </source>
</evidence>
<dbReference type="HAMAP" id="MF_01334">
    <property type="entry name" value="Ribosomal_bL25_CTC"/>
    <property type="match status" value="1"/>
</dbReference>
<dbReference type="InterPro" id="IPR037121">
    <property type="entry name" value="Ribosomal_bL25_C"/>
</dbReference>
<dbReference type="PANTHER" id="PTHR33284:SF1">
    <property type="entry name" value="RIBOSOMAL PROTEIN L25_GLN-TRNA SYNTHETASE, ANTI-CODON-BINDING DOMAIN-CONTAINING PROTEIN"/>
    <property type="match status" value="1"/>
</dbReference>
<keyword evidence="2 5" id="KW-0694">RNA-binding</keyword>
<comment type="caution">
    <text evidence="8">The sequence shown here is derived from an EMBL/GenBank/DDBJ whole genome shotgun (WGS) entry which is preliminary data.</text>
</comment>
<dbReference type="SUPFAM" id="SSF50715">
    <property type="entry name" value="Ribosomal protein L25-like"/>
    <property type="match status" value="1"/>
</dbReference>
<name>A0ABS5IBS3_9PROT</name>
<dbReference type="InterPro" id="IPR011035">
    <property type="entry name" value="Ribosomal_bL25/Gln-tRNA_synth"/>
</dbReference>
<dbReference type="InterPro" id="IPR020056">
    <property type="entry name" value="Rbsml_bL25/Gln-tRNA_synth_N"/>
</dbReference>
<proteinExistence type="inferred from homology"/>
<evidence type="ECO:0000256" key="1">
    <source>
        <dbReference type="ARBA" id="ARBA00022730"/>
    </source>
</evidence>
<dbReference type="InterPro" id="IPR020930">
    <property type="entry name" value="Ribosomal_uL5_bac-type"/>
</dbReference>
<evidence type="ECO:0000256" key="3">
    <source>
        <dbReference type="ARBA" id="ARBA00022980"/>
    </source>
</evidence>
<accession>A0ABS5IBS3</accession>
<evidence type="ECO:0000256" key="4">
    <source>
        <dbReference type="ARBA" id="ARBA00023274"/>
    </source>
</evidence>
<comment type="similarity">
    <text evidence="5">Belongs to the bacterial ribosomal protein bL25 family. CTC subfamily.</text>
</comment>
<evidence type="ECO:0000313" key="9">
    <source>
        <dbReference type="Proteomes" id="UP000680714"/>
    </source>
</evidence>
<protein>
    <recommendedName>
        <fullName evidence="5">Large ribosomal subunit protein bL25</fullName>
    </recommendedName>
    <alternativeName>
        <fullName evidence="5">General stress protein CTC</fullName>
    </alternativeName>
</protein>
<evidence type="ECO:0000313" key="8">
    <source>
        <dbReference type="EMBL" id="MBR9971872.1"/>
    </source>
</evidence>
<dbReference type="RefSeq" id="WP_211548056.1">
    <property type="nucleotide sequence ID" value="NZ_JAGTUF010000006.1"/>
</dbReference>
<feature type="domain" description="Large ribosomal subunit protein bL25 L25" evidence="6">
    <location>
        <begin position="7"/>
        <end position="95"/>
    </location>
</feature>
<dbReference type="NCBIfam" id="NF004128">
    <property type="entry name" value="PRK05618.1-2"/>
    <property type="match status" value="1"/>
</dbReference>
<gene>
    <name evidence="5" type="primary">rplY</name>
    <name evidence="5" type="synonym">ctc</name>
    <name evidence="8" type="ORF">KEC16_09100</name>
</gene>
<feature type="domain" description="Large ribosomal subunit protein bL25 beta" evidence="7">
    <location>
        <begin position="104"/>
        <end position="188"/>
    </location>
</feature>
<dbReference type="GO" id="GO:0005840">
    <property type="term" value="C:ribosome"/>
    <property type="evidence" value="ECO:0007669"/>
    <property type="project" value="UniProtKB-KW"/>
</dbReference>
<dbReference type="InterPro" id="IPR029751">
    <property type="entry name" value="Ribosomal_L25_dom"/>
</dbReference>
<evidence type="ECO:0000256" key="2">
    <source>
        <dbReference type="ARBA" id="ARBA00022884"/>
    </source>
</evidence>
<comment type="function">
    <text evidence="5">This is one of the proteins that binds to the 5S RNA in the ribosome where it forms part of the central protuberance.</text>
</comment>
<dbReference type="EMBL" id="JAGTUF010000006">
    <property type="protein sequence ID" value="MBR9971872.1"/>
    <property type="molecule type" value="Genomic_DNA"/>
</dbReference>
<dbReference type="Gene3D" id="2.40.240.10">
    <property type="entry name" value="Ribosomal Protein L25, Chain P"/>
    <property type="match status" value="1"/>
</dbReference>
<keyword evidence="3 5" id="KW-0689">Ribosomal protein</keyword>
<keyword evidence="4 5" id="KW-0687">Ribonucleoprotein</keyword>
<comment type="subunit">
    <text evidence="5">Part of the 50S ribosomal subunit; part of the 5S rRNA/L5/L18/L25 subcomplex. Contacts the 5S rRNA. Binds to the 5S rRNA independently of L5 and L18.</text>
</comment>
<reference evidence="8 9" key="1">
    <citation type="submission" date="2021-04" db="EMBL/GenBank/DDBJ databases">
        <title>Magnetospirillum sulfuroxidans sp. nov., a facultative chemolithoautotrophic sulfur-oxidizing alphaproteobacterium isolated from freshwater sediment and proposals for Paramagetospirillum gen. nov., and Magnetospirillaceae fam. nov.</title>
        <authorList>
            <person name="Koziaeva V."/>
            <person name="Geelhoed J.S."/>
            <person name="Sorokin D.Y."/>
            <person name="Grouzdev D.S."/>
        </authorList>
    </citation>
    <scope>NUCLEOTIDE SEQUENCE [LARGE SCALE GENOMIC DNA]</scope>
    <source>
        <strain evidence="8 9">J10</strain>
    </source>
</reference>
<dbReference type="InterPro" id="IPR001021">
    <property type="entry name" value="Ribosomal_bL25_long"/>
</dbReference>
<dbReference type="NCBIfam" id="TIGR00731">
    <property type="entry name" value="bL25_bact_ctc"/>
    <property type="match status" value="1"/>
</dbReference>
<dbReference type="PANTHER" id="PTHR33284">
    <property type="entry name" value="RIBOSOMAL PROTEIN L25/GLN-TRNA SYNTHETASE, ANTI-CODON-BINDING DOMAIN-CONTAINING PROTEIN"/>
    <property type="match status" value="1"/>
</dbReference>
<keyword evidence="9" id="KW-1185">Reference proteome</keyword>
<dbReference type="CDD" id="cd00495">
    <property type="entry name" value="Ribosomal_L25_TL5_CTC"/>
    <property type="match status" value="1"/>
</dbReference>
<evidence type="ECO:0000256" key="5">
    <source>
        <dbReference type="HAMAP-Rule" id="MF_01334"/>
    </source>
</evidence>
<sequence>MTEISAIAAELRDRAGKGAARATRREGKVPGVIYGGKQEPLCIAIDPRVIWAELHKPGFKTRLFDVDLAAGGKHRCLCRDVQFHPVTDQPLHIDLMRVSADAIVHVKVPVHVTNADKSPGVKAGGVVTLELHEVEVTCAPDLIPSELVIDLTGKDVGYSVHVDQLGLPAGVTPYHVGAKAAVLTIVPPTVKAGDAEASAEA</sequence>
<organism evidence="8 9">
    <name type="scientific">Magnetospirillum sulfuroxidans</name>
    <dbReference type="NCBI Taxonomy" id="611300"/>
    <lineage>
        <taxon>Bacteria</taxon>
        <taxon>Pseudomonadati</taxon>
        <taxon>Pseudomonadota</taxon>
        <taxon>Alphaproteobacteria</taxon>
        <taxon>Rhodospirillales</taxon>
        <taxon>Rhodospirillaceae</taxon>
        <taxon>Magnetospirillum</taxon>
    </lineage>
</organism>
<dbReference type="Proteomes" id="UP000680714">
    <property type="component" value="Unassembled WGS sequence"/>
</dbReference>
<dbReference type="Pfam" id="PF14693">
    <property type="entry name" value="Ribosomal_TL5_C"/>
    <property type="match status" value="1"/>
</dbReference>
<dbReference type="Gene3D" id="2.170.120.20">
    <property type="entry name" value="Ribosomal protein L25, beta domain"/>
    <property type="match status" value="1"/>
</dbReference>
<keyword evidence="1 5" id="KW-0699">rRNA-binding</keyword>
<dbReference type="InterPro" id="IPR020057">
    <property type="entry name" value="Ribosomal_bL25_b-dom"/>
</dbReference>